<dbReference type="SUPFAM" id="SSF54060">
    <property type="entry name" value="His-Me finger endonucleases"/>
    <property type="match status" value="1"/>
</dbReference>
<evidence type="ECO:0008006" key="3">
    <source>
        <dbReference type="Google" id="ProtNLM"/>
    </source>
</evidence>
<dbReference type="InterPro" id="IPR044930">
    <property type="entry name" value="Homing_endonuclease_His-Me"/>
</dbReference>
<organism evidence="1">
    <name type="scientific">uncultured Caudovirales phage</name>
    <dbReference type="NCBI Taxonomy" id="2100421"/>
    <lineage>
        <taxon>Viruses</taxon>
        <taxon>Duplodnaviria</taxon>
        <taxon>Heunggongvirae</taxon>
        <taxon>Uroviricota</taxon>
        <taxon>Caudoviricetes</taxon>
        <taxon>Peduoviridae</taxon>
        <taxon>Maltschvirus</taxon>
        <taxon>Maltschvirus maltsch</taxon>
    </lineage>
</organism>
<sequence length="164" mass="18670">MAHSVESFWRKIDRKGSDECWPWLGKYRSAQGYGRLDIWGEDGVYAPRVAYLIANPGAITLRAPKDVSIPQFIRHRCDNPSCCNPNHMTLGNLTQNMRDKVARGRSPDYRGTRGPRAKLTEEDVRDIRVKQKYGAHTKALAMLYDVSRATICGVLYGRHYTDVV</sequence>
<reference evidence="1" key="1">
    <citation type="submission" date="2020-04" db="EMBL/GenBank/DDBJ databases">
        <authorList>
            <person name="Chiriac C."/>
            <person name="Salcher M."/>
            <person name="Ghai R."/>
            <person name="Kavagutti S V."/>
        </authorList>
    </citation>
    <scope>NUCLEOTIDE SEQUENCE</scope>
</reference>
<accession>A0A6J5KJS6</accession>
<protein>
    <recommendedName>
        <fullName evidence="3">HNH nuclease</fullName>
    </recommendedName>
</protein>
<evidence type="ECO:0000313" key="1">
    <source>
        <dbReference type="EMBL" id="CAB4121137.1"/>
    </source>
</evidence>
<dbReference type="InterPro" id="IPR044925">
    <property type="entry name" value="His-Me_finger_sf"/>
</dbReference>
<proteinExistence type="predicted"/>
<dbReference type="EMBL" id="LR798202">
    <property type="protein sequence ID" value="CAB5170539.1"/>
    <property type="molecule type" value="Genomic_DNA"/>
</dbReference>
<dbReference type="EMBL" id="LR796144">
    <property type="protein sequence ID" value="CAB4121137.1"/>
    <property type="molecule type" value="Genomic_DNA"/>
</dbReference>
<name>A0A6J5KJS6_9CAUD</name>
<dbReference type="Gene3D" id="3.90.75.10">
    <property type="entry name" value="Homing Intron 3 (I-ppo) Encoded Endonuclease, Chain A"/>
    <property type="match status" value="1"/>
</dbReference>
<dbReference type="GO" id="GO:0004519">
    <property type="term" value="F:endonuclease activity"/>
    <property type="evidence" value="ECO:0007669"/>
    <property type="project" value="InterPro"/>
</dbReference>
<evidence type="ECO:0000313" key="2">
    <source>
        <dbReference type="EMBL" id="CAB5170539.1"/>
    </source>
</evidence>
<gene>
    <name evidence="2" type="ORF">UFOVP154_32</name>
    <name evidence="1" type="ORF">UFOVP8_17</name>
</gene>